<gene>
    <name evidence="7" type="ORF">CK620_10340</name>
    <name evidence="8" type="ORF">CLI92_14505</name>
</gene>
<dbReference type="SUPFAM" id="SSF55174">
    <property type="entry name" value="Alpha-L RNA-binding motif"/>
    <property type="match status" value="1"/>
</dbReference>
<comment type="similarity">
    <text evidence="1">Belongs to the HSP15 family.</text>
</comment>
<dbReference type="Gene3D" id="3.10.290.10">
    <property type="entry name" value="RNA-binding S4 domain"/>
    <property type="match status" value="1"/>
</dbReference>
<keyword evidence="2 4" id="KW-0694">RNA-binding</keyword>
<dbReference type="RefSeq" id="WP_095543443.1">
    <property type="nucleotide sequence ID" value="NZ_CP154474.1"/>
</dbReference>
<dbReference type="Proteomes" id="UP000217780">
    <property type="component" value="Unassembled WGS sequence"/>
</dbReference>
<evidence type="ECO:0000313" key="8">
    <source>
        <dbReference type="EMBL" id="PAX15361.1"/>
    </source>
</evidence>
<dbReference type="GO" id="GO:0034605">
    <property type="term" value="P:cellular response to heat"/>
    <property type="evidence" value="ECO:0007669"/>
    <property type="project" value="InterPro"/>
</dbReference>
<dbReference type="GO" id="GO:0003727">
    <property type="term" value="F:single-stranded RNA binding"/>
    <property type="evidence" value="ECO:0007669"/>
    <property type="project" value="InterPro"/>
</dbReference>
<dbReference type="SMART" id="SM00363">
    <property type="entry name" value="S4"/>
    <property type="match status" value="1"/>
</dbReference>
<dbReference type="GO" id="GO:0003677">
    <property type="term" value="F:DNA binding"/>
    <property type="evidence" value="ECO:0007669"/>
    <property type="project" value="UniProtKB-KW"/>
</dbReference>
<name>A0A2A2A8U5_9BURK</name>
<dbReference type="AlphaFoldDB" id="A0A2A2A8U5"/>
<dbReference type="Proteomes" id="UP000217999">
    <property type="component" value="Unassembled WGS sequence"/>
</dbReference>
<dbReference type="PIRSF" id="PIRSF016821">
    <property type="entry name" value="HSP15"/>
    <property type="match status" value="1"/>
</dbReference>
<feature type="domain" description="RNA-binding S4" evidence="6">
    <location>
        <begin position="1"/>
        <end position="65"/>
    </location>
</feature>
<accession>A0A2A2T2E8</accession>
<sequence>MRLDKWLWCARFFKTRSLAVEQIDKGRVMVNGVAAKPAREVHIDDVLCIGHGPQQRVVRILALSQQRGPAPQAQLLYEETAESVAARERQAQLRQLAPEPASGLRHGRPTKKSRRELDQLQQHWGRTPAALDARWSARLSDE</sequence>
<dbReference type="InterPro" id="IPR036986">
    <property type="entry name" value="S4_RNA-bd_sf"/>
</dbReference>
<feature type="compositionally biased region" description="Basic residues" evidence="5">
    <location>
        <begin position="105"/>
        <end position="114"/>
    </location>
</feature>
<feature type="region of interest" description="Disordered" evidence="5">
    <location>
        <begin position="86"/>
        <end position="125"/>
    </location>
</feature>
<evidence type="ECO:0000256" key="5">
    <source>
        <dbReference type="SAM" id="MobiDB-lite"/>
    </source>
</evidence>
<dbReference type="CDD" id="cd00165">
    <property type="entry name" value="S4"/>
    <property type="match status" value="1"/>
</dbReference>
<evidence type="ECO:0000256" key="4">
    <source>
        <dbReference type="PROSITE-ProRule" id="PRU00182"/>
    </source>
</evidence>
<dbReference type="EMBL" id="NTBI01000022">
    <property type="protein sequence ID" value="PAX15361.1"/>
    <property type="molecule type" value="Genomic_DNA"/>
</dbReference>
<dbReference type="GO" id="GO:0043023">
    <property type="term" value="F:ribosomal large subunit binding"/>
    <property type="evidence" value="ECO:0007669"/>
    <property type="project" value="InterPro"/>
</dbReference>
<evidence type="ECO:0000256" key="2">
    <source>
        <dbReference type="ARBA" id="ARBA00022884"/>
    </source>
</evidence>
<dbReference type="InterPro" id="IPR002942">
    <property type="entry name" value="S4_RNA-bd"/>
</dbReference>
<evidence type="ECO:0000313" key="10">
    <source>
        <dbReference type="Proteomes" id="UP000217999"/>
    </source>
</evidence>
<dbReference type="Pfam" id="PF01479">
    <property type="entry name" value="S4"/>
    <property type="match status" value="1"/>
</dbReference>
<evidence type="ECO:0000256" key="1">
    <source>
        <dbReference type="ARBA" id="ARBA00008396"/>
    </source>
</evidence>
<dbReference type="GeneID" id="93875437"/>
<evidence type="ECO:0000256" key="3">
    <source>
        <dbReference type="ARBA" id="ARBA00023125"/>
    </source>
</evidence>
<evidence type="ECO:0000259" key="6">
    <source>
        <dbReference type="SMART" id="SM00363"/>
    </source>
</evidence>
<organism evidence="7 10">
    <name type="scientific">Vandammella animalimorsus</name>
    <dbReference type="NCBI Taxonomy" id="2029117"/>
    <lineage>
        <taxon>Bacteria</taxon>
        <taxon>Pseudomonadati</taxon>
        <taxon>Pseudomonadota</taxon>
        <taxon>Betaproteobacteria</taxon>
        <taxon>Burkholderiales</taxon>
        <taxon>Comamonadaceae</taxon>
        <taxon>Vandammella</taxon>
    </lineage>
</organism>
<keyword evidence="3" id="KW-0238">DNA-binding</keyword>
<protein>
    <submittedName>
        <fullName evidence="7">RNA-binding protein</fullName>
    </submittedName>
</protein>
<accession>A0A2A2A8U5</accession>
<evidence type="ECO:0000313" key="7">
    <source>
        <dbReference type="EMBL" id="PAT34192.1"/>
    </source>
</evidence>
<evidence type="ECO:0000313" key="9">
    <source>
        <dbReference type="Proteomes" id="UP000217780"/>
    </source>
</evidence>
<dbReference type="InterPro" id="IPR025708">
    <property type="entry name" value="HSP15"/>
</dbReference>
<reference evidence="9 10" key="1">
    <citation type="submission" date="2017-08" db="EMBL/GenBank/DDBJ databases">
        <title>WGS of Clinical strains of the CDC Group NO-1 linked to zoonotic infections in humans.</title>
        <authorList>
            <person name="Bernier A.-M."/>
            <person name="Bernard K."/>
        </authorList>
    </citation>
    <scope>NUCLEOTIDE SEQUENCE [LARGE SCALE GENOMIC DNA]</scope>
    <source>
        <strain evidence="7 10">NML03-0146</strain>
        <strain evidence="8 9">NML91-0035</strain>
    </source>
</reference>
<dbReference type="EMBL" id="NSJF01000005">
    <property type="protein sequence ID" value="PAT34192.1"/>
    <property type="molecule type" value="Genomic_DNA"/>
</dbReference>
<comment type="caution">
    <text evidence="7">The sequence shown here is derived from an EMBL/GenBank/DDBJ whole genome shotgun (WGS) entry which is preliminary data.</text>
</comment>
<dbReference type="PROSITE" id="PS50889">
    <property type="entry name" value="S4"/>
    <property type="match status" value="1"/>
</dbReference>
<proteinExistence type="inferred from homology"/>